<reference evidence="3" key="2">
    <citation type="submission" date="2025-09" db="UniProtKB">
        <authorList>
            <consortium name="Ensembl"/>
        </authorList>
    </citation>
    <scope>IDENTIFICATION</scope>
</reference>
<name>A0A8C0U021_CYACU</name>
<evidence type="ECO:0000313" key="3">
    <source>
        <dbReference type="Ensembl" id="ENSCCEP00000001863.1"/>
    </source>
</evidence>
<sequence length="138" mass="14289">GSSGIAVGLLGIVMGSLGMAAGSLGIAVGSLGIVMGSSGIAVGSLGIAVGSSGIALGSLGMPWDSVGMLLQPQPDSLPTPRNPPGAGNRDQLHPGYPQGSFASKFQQNLRIRPQKPHKTLSFFHIFFFYRRGRRMNIN</sequence>
<feature type="transmembrane region" description="Helical" evidence="2">
    <location>
        <begin position="7"/>
        <end position="34"/>
    </location>
</feature>
<reference evidence="3" key="1">
    <citation type="submission" date="2025-08" db="UniProtKB">
        <authorList>
            <consortium name="Ensembl"/>
        </authorList>
    </citation>
    <scope>IDENTIFICATION</scope>
</reference>
<keyword evidence="4" id="KW-1185">Reference proteome</keyword>
<keyword evidence="2" id="KW-0812">Transmembrane</keyword>
<dbReference type="AlphaFoldDB" id="A0A8C0U021"/>
<dbReference type="Ensembl" id="ENSCCET00000003176.1">
    <property type="protein sequence ID" value="ENSCCEP00000001863.1"/>
    <property type="gene ID" value="ENSCCEG00000002168.1"/>
</dbReference>
<keyword evidence="2" id="KW-1133">Transmembrane helix</keyword>
<proteinExistence type="predicted"/>
<organism evidence="3 4">
    <name type="scientific">Cyanistes caeruleus</name>
    <name type="common">Eurasian blue tit</name>
    <name type="synonym">Parus caeruleus</name>
    <dbReference type="NCBI Taxonomy" id="156563"/>
    <lineage>
        <taxon>Eukaryota</taxon>
        <taxon>Metazoa</taxon>
        <taxon>Chordata</taxon>
        <taxon>Craniata</taxon>
        <taxon>Vertebrata</taxon>
        <taxon>Euteleostomi</taxon>
        <taxon>Archelosauria</taxon>
        <taxon>Archosauria</taxon>
        <taxon>Dinosauria</taxon>
        <taxon>Saurischia</taxon>
        <taxon>Theropoda</taxon>
        <taxon>Coelurosauria</taxon>
        <taxon>Aves</taxon>
        <taxon>Neognathae</taxon>
        <taxon>Neoaves</taxon>
        <taxon>Telluraves</taxon>
        <taxon>Australaves</taxon>
        <taxon>Passeriformes</taxon>
        <taxon>Paridae</taxon>
        <taxon>Cyanistes</taxon>
    </lineage>
</organism>
<keyword evidence="2" id="KW-0472">Membrane</keyword>
<evidence type="ECO:0000256" key="2">
    <source>
        <dbReference type="SAM" id="Phobius"/>
    </source>
</evidence>
<dbReference type="Proteomes" id="UP000694410">
    <property type="component" value="Unplaced"/>
</dbReference>
<accession>A0A8C0U021</accession>
<evidence type="ECO:0000313" key="4">
    <source>
        <dbReference type="Proteomes" id="UP000694410"/>
    </source>
</evidence>
<protein>
    <submittedName>
        <fullName evidence="3">Uncharacterized protein</fullName>
    </submittedName>
</protein>
<evidence type="ECO:0000256" key="1">
    <source>
        <dbReference type="SAM" id="MobiDB-lite"/>
    </source>
</evidence>
<feature type="transmembrane region" description="Helical" evidence="2">
    <location>
        <begin position="40"/>
        <end position="61"/>
    </location>
</feature>
<feature type="region of interest" description="Disordered" evidence="1">
    <location>
        <begin position="69"/>
        <end position="97"/>
    </location>
</feature>